<dbReference type="eggNOG" id="COG0596">
    <property type="taxonomic scope" value="Bacteria"/>
</dbReference>
<name>A0A0T6LM54_WENVI</name>
<proteinExistence type="predicted"/>
<accession>A0A0T6LM54</accession>
<dbReference type="GO" id="GO:0080032">
    <property type="term" value="F:methyl jasmonate esterase activity"/>
    <property type="evidence" value="ECO:0007669"/>
    <property type="project" value="TreeGrafter"/>
</dbReference>
<dbReference type="Pfam" id="PF12697">
    <property type="entry name" value="Abhydrolase_6"/>
    <property type="match status" value="1"/>
</dbReference>
<dbReference type="InterPro" id="IPR000073">
    <property type="entry name" value="AB_hydrolase_1"/>
</dbReference>
<dbReference type="AlphaFoldDB" id="A0A0T6LM54"/>
<gene>
    <name evidence="2" type="ORF">AQ490_09245</name>
</gene>
<protein>
    <recommendedName>
        <fullName evidence="1">AB hydrolase-1 domain-containing protein</fullName>
    </recommendedName>
</protein>
<dbReference type="InterPro" id="IPR045889">
    <property type="entry name" value="MES/HNL"/>
</dbReference>
<organism evidence="2 3">
    <name type="scientific">Wenjunlia vitaminophila</name>
    <name type="common">Streptomyces vitaminophilus</name>
    <dbReference type="NCBI Taxonomy" id="76728"/>
    <lineage>
        <taxon>Bacteria</taxon>
        <taxon>Bacillati</taxon>
        <taxon>Actinomycetota</taxon>
        <taxon>Actinomycetes</taxon>
        <taxon>Kitasatosporales</taxon>
        <taxon>Streptomycetaceae</taxon>
        <taxon>Wenjunlia</taxon>
    </lineage>
</organism>
<feature type="domain" description="AB hydrolase-1" evidence="1">
    <location>
        <begin position="4"/>
        <end position="224"/>
    </location>
</feature>
<dbReference type="PANTHER" id="PTHR10992">
    <property type="entry name" value="METHYLESTERASE FAMILY MEMBER"/>
    <property type="match status" value="1"/>
</dbReference>
<dbReference type="InterPro" id="IPR029058">
    <property type="entry name" value="AB_hydrolase_fold"/>
</dbReference>
<dbReference type="Gene3D" id="3.40.50.1820">
    <property type="entry name" value="alpha/beta hydrolase"/>
    <property type="match status" value="1"/>
</dbReference>
<reference evidence="2 3" key="1">
    <citation type="submission" date="2015-10" db="EMBL/GenBank/DDBJ databases">
        <title>Draft genome sequence of pyrrolomycin-producing Streptomyces vitaminophilus.</title>
        <authorList>
            <person name="Graham D.E."/>
            <person name="Mahan K.M."/>
            <person name="Klingeman D.M."/>
            <person name="Hettich R.L."/>
            <person name="Parry R.J."/>
        </authorList>
    </citation>
    <scope>NUCLEOTIDE SEQUENCE [LARGE SCALE GENOMIC DNA]</scope>
    <source>
        <strain evidence="2 3">ATCC 31673</strain>
    </source>
</reference>
<keyword evidence="3" id="KW-1185">Reference proteome</keyword>
<dbReference type="RefSeq" id="WP_018381941.1">
    <property type="nucleotide sequence ID" value="NZ_LLZU01000038.1"/>
</dbReference>
<dbReference type="EMBL" id="LLZU01000038">
    <property type="protein sequence ID" value="KRV46946.1"/>
    <property type="molecule type" value="Genomic_DNA"/>
</dbReference>
<evidence type="ECO:0000259" key="1">
    <source>
        <dbReference type="Pfam" id="PF12697"/>
    </source>
</evidence>
<evidence type="ECO:0000313" key="3">
    <source>
        <dbReference type="Proteomes" id="UP000050867"/>
    </source>
</evidence>
<sequence length="232" mass="24627">MSTIVLVGGSFLGAWAWERVTPALVDAGHDVHPLTLTGFGDRAHLGSTATTLTTHATDIAAAIEVAELRDVVLVAHSYGGAPATIAANRVPDRIARIVYLASVLPQPGRTLFEAAPPGFEEAVTSTVRDGLIPVLSDEIIDAQFGEHGLSPQDRRWLRARAVGQPVNTYRDPAPDDLAAVQRLPRTWVACTGDPGDPPHLPGHDVVTLDSGHWPMITKPRELASLLDELAGG</sequence>
<evidence type="ECO:0000313" key="2">
    <source>
        <dbReference type="EMBL" id="KRV46946.1"/>
    </source>
</evidence>
<dbReference type="GO" id="GO:0080031">
    <property type="term" value="F:methyl salicylate esterase activity"/>
    <property type="evidence" value="ECO:0007669"/>
    <property type="project" value="TreeGrafter"/>
</dbReference>
<comment type="caution">
    <text evidence="2">The sequence shown here is derived from an EMBL/GenBank/DDBJ whole genome shotgun (WGS) entry which is preliminary data.</text>
</comment>
<dbReference type="GO" id="GO:0080030">
    <property type="term" value="F:methyl indole-3-acetate esterase activity"/>
    <property type="evidence" value="ECO:0007669"/>
    <property type="project" value="TreeGrafter"/>
</dbReference>
<dbReference type="GO" id="GO:0009696">
    <property type="term" value="P:salicylic acid metabolic process"/>
    <property type="evidence" value="ECO:0007669"/>
    <property type="project" value="TreeGrafter"/>
</dbReference>
<dbReference type="SUPFAM" id="SSF53474">
    <property type="entry name" value="alpha/beta-Hydrolases"/>
    <property type="match status" value="1"/>
</dbReference>
<dbReference type="Proteomes" id="UP000050867">
    <property type="component" value="Unassembled WGS sequence"/>
</dbReference>
<dbReference type="PANTHER" id="PTHR10992:SF1032">
    <property type="entry name" value="METHYLESTERASE 17"/>
    <property type="match status" value="1"/>
</dbReference>
<dbReference type="GO" id="GO:0009694">
    <property type="term" value="P:jasmonic acid metabolic process"/>
    <property type="evidence" value="ECO:0007669"/>
    <property type="project" value="TreeGrafter"/>
</dbReference>
<dbReference type="OrthoDB" id="9773549at2"/>
<dbReference type="STRING" id="76728.AQ490_09245"/>